<evidence type="ECO:0000256" key="13">
    <source>
        <dbReference type="ARBA" id="ARBA00023026"/>
    </source>
</evidence>
<feature type="short sequence motif" description="KxHxx" evidence="21">
    <location>
        <begin position="1341"/>
        <end position="1345"/>
    </location>
</feature>
<dbReference type="Pfam" id="PF01601">
    <property type="entry name" value="CoV_S2"/>
    <property type="match status" value="1"/>
</dbReference>
<comment type="function">
    <text evidence="21">Spike protein S1: attaches the virion to the cell membrane by interacting with host receptor, initiating the infection.</text>
</comment>
<evidence type="ECO:0000256" key="6">
    <source>
        <dbReference type="ARBA" id="ARBA00022692"/>
    </source>
</evidence>
<keyword evidence="20 21" id="KW-1160">Virus entry into host cell</keyword>
<dbReference type="HAMAP" id="MF_04099">
    <property type="entry name" value="BETA_CORONA_SPIKE"/>
    <property type="match status" value="1"/>
</dbReference>
<organism evidence="27">
    <name type="scientific">Middle East respiratory syndrome-related coronavirus</name>
    <name type="common">MERS-CoV</name>
    <dbReference type="NCBI Taxonomy" id="1335626"/>
    <lineage>
        <taxon>Viruses</taxon>
        <taxon>Riboviria</taxon>
        <taxon>Orthornavirae</taxon>
        <taxon>Pisuviricota</taxon>
        <taxon>Pisoniviricetes</taxon>
        <taxon>Nidovirales</taxon>
        <taxon>Cornidovirineae</taxon>
        <taxon>Coronaviridae</taxon>
        <taxon>Orthocoronavirinae</taxon>
        <taxon>Betacoronavirus</taxon>
        <taxon>Merbecovirus</taxon>
        <taxon>Betacoronavirus cameli</taxon>
    </lineage>
</organism>
<dbReference type="InterPro" id="IPR044337">
    <property type="entry name" value="Spike_S1_N_MERS-CoV-like"/>
</dbReference>
<keyword evidence="4 21" id="KW-0945">Host-virus interaction</keyword>
<dbReference type="CDD" id="cd21479">
    <property type="entry name" value="MERS-like_CoV_Spike_S1_RBD"/>
    <property type="match status" value="1"/>
</dbReference>
<comment type="function">
    <text evidence="21">Spike protein S2: mediates fusion of the virion and cellular membranes by acting as a class I viral fusion protein. Under the current model, the protein has at least three conformational states: pre-fusion native state, pre-hairpin intermediate state, and post-fusion hairpin state. During viral and target cell membrane fusion, the coiled coil regions (heptad repeats) assume a trimer-of-hairpins structure, positioning the fusion peptide in close proximity to the C-terminal region of the ectodomain. The formation of this structure appears to drive apposition and subsequent fusion of viral and target cell membranes.</text>
</comment>
<evidence type="ECO:0000256" key="8">
    <source>
        <dbReference type="ARBA" id="ARBA00022804"/>
    </source>
</evidence>
<keyword evidence="28" id="KW-0002">3D-structure</keyword>
<dbReference type="SMR" id="A0A2I6PIW5"/>
<feature type="transmembrane region" description="Helical" evidence="22">
    <location>
        <begin position="1289"/>
        <end position="1312"/>
    </location>
</feature>
<dbReference type="InterPro" id="IPR002552">
    <property type="entry name" value="Spike_S2_CoV"/>
</dbReference>
<evidence type="ECO:0007829" key="28">
    <source>
        <dbReference type="PDB" id="9N7D"/>
    </source>
</evidence>
<evidence type="ECO:0000259" key="23">
    <source>
        <dbReference type="PROSITE" id="PS51921"/>
    </source>
</evidence>
<evidence type="ECO:0000256" key="4">
    <source>
        <dbReference type="ARBA" id="ARBA00022581"/>
    </source>
</evidence>
<dbReference type="SUPFAM" id="SSF111474">
    <property type="entry name" value="Coronavirus S2 glycoprotein"/>
    <property type="match status" value="2"/>
</dbReference>
<comment type="caution">
    <text evidence="21">Lacks conserved residue(s) required for the propagation of feature annotation.</text>
</comment>
<keyword evidence="7 21" id="KW-0732">Signal</keyword>
<comment type="PTM">
    <text evidence="21">The cytoplasmic Cys-rich domain is palmitoylated. Spike glycoprotein is digested within host endosomes.</text>
</comment>
<evidence type="ECO:0000256" key="14">
    <source>
        <dbReference type="ARBA" id="ARBA00023054"/>
    </source>
</evidence>
<dbReference type="Gene3D" id="3.30.70.1840">
    <property type="match status" value="1"/>
</dbReference>
<keyword evidence="3 21" id="KW-1032">Host cell membrane</keyword>
<dbReference type="GO" id="GO:0055036">
    <property type="term" value="C:virion membrane"/>
    <property type="evidence" value="ECO:0007669"/>
    <property type="project" value="UniProtKB-SubCell"/>
</dbReference>
<evidence type="ECO:0000256" key="17">
    <source>
        <dbReference type="ARBA" id="ARBA00023157"/>
    </source>
</evidence>
<keyword evidence="18 21" id="KW-0325">Glycoprotein</keyword>
<evidence type="ECO:0000259" key="26">
    <source>
        <dbReference type="PROSITE" id="PS51924"/>
    </source>
</evidence>
<dbReference type="Pfam" id="PF19214">
    <property type="entry name" value="CoV_S2_C"/>
    <property type="match status" value="1"/>
</dbReference>
<feature type="coiled-coil region" evidence="21">
    <location>
        <begin position="1250"/>
        <end position="1278"/>
    </location>
</feature>
<dbReference type="GO" id="GO:0020002">
    <property type="term" value="C:host cell plasma membrane"/>
    <property type="evidence" value="ECO:0007669"/>
    <property type="project" value="UniProtKB-SubCell"/>
</dbReference>
<dbReference type="InterPro" id="IPR043002">
    <property type="entry name" value="Spike_N_sf"/>
</dbReference>
<keyword evidence="17 21" id="KW-1015">Disulfide bond</keyword>
<comment type="domain">
    <text evidence="21">Fusion peptide 1 (FP1) and fusion peptide 2 (FP2) function cooperatively and have a membrane-ordering effect on lipid headgroups and shallow hydrophobic regions of target bilayers. They are considered as two domains of an extended, bipartite FP. The membrane-ordering activity is calcium-dependent and also dependent on correct folding, which is maintained by an internal disulfide bond in FP2.</text>
</comment>
<feature type="topological domain" description="Cytoplasmic" evidence="21">
    <location>
        <begin position="1310"/>
        <end position="1345"/>
    </location>
</feature>
<dbReference type="PROSITE" id="PS51924">
    <property type="entry name" value="COV_S2_HR2"/>
    <property type="match status" value="1"/>
</dbReference>
<feature type="domain" description="BetaCoV S1-CTD" evidence="23">
    <location>
        <begin position="387"/>
        <end position="585"/>
    </location>
</feature>
<keyword evidence="1 21" id="KW-1168">Fusion of virus membrane with host membrane</keyword>
<dbReference type="InterPro" id="IPR043614">
    <property type="entry name" value="Spike_S2_CoV_C"/>
</dbReference>
<evidence type="ECO:0000256" key="18">
    <source>
        <dbReference type="ARBA" id="ARBA00023180"/>
    </source>
</evidence>
<dbReference type="CDD" id="cd21626">
    <property type="entry name" value="MERS-CoV-like_Spike_S1_NTD"/>
    <property type="match status" value="1"/>
</dbReference>
<dbReference type="PROSITE" id="PS51922">
    <property type="entry name" value="BCOV_S1_NTD"/>
    <property type="match status" value="1"/>
</dbReference>
<dbReference type="InterPro" id="IPR042578">
    <property type="entry name" value="BETA_CORONA_SPIKE"/>
</dbReference>
<evidence type="ECO:0000256" key="7">
    <source>
        <dbReference type="ARBA" id="ARBA00022729"/>
    </source>
</evidence>
<reference evidence="28" key="2">
    <citation type="journal article" date="2025" name="bioRxiv">
        <title>ACE2 utilization of HKU25 clade MERS-related coronaviruses with broad geographic distribution.</title>
        <authorList>
            <person name="Liu C."/>
            <person name="Park Y.J."/>
            <person name="Ma C.B."/>
            <person name="Stuart C."/>
            <person name="Gen R."/>
            <person name="Sun Y.C."/>
            <person name="Yang X."/>
            <person name="Lin M.Y."/>
            <person name="Xiong Q."/>
            <person name="Si J.Y."/>
            <person name="Liu P."/>
            <person name="Veesler D."/>
            <person name="Yan H."/>
        </authorList>
    </citation>
    <scope>STRUCTURE BY ELECTRON MICROSCOPY (2.50 ANGSTROMS) OF 388-589</scope>
    <scope>GLYCOSYLATION AT ASN-416 AND ASN-493</scope>
    <scope>DISULFIDE BONDS</scope>
</reference>
<dbReference type="GO" id="GO:0019064">
    <property type="term" value="P:fusion of virus membrane with host plasma membrane"/>
    <property type="evidence" value="ECO:0007669"/>
    <property type="project" value="UniProtKB-UniRule"/>
</dbReference>
<evidence type="ECO:0000256" key="1">
    <source>
        <dbReference type="ARBA" id="ARBA00022506"/>
    </source>
</evidence>
<evidence type="ECO:0000313" key="27">
    <source>
        <dbReference type="EMBL" id="AUM60014.1"/>
    </source>
</evidence>
<evidence type="ECO:0000256" key="2">
    <source>
        <dbReference type="ARBA" id="ARBA00022510"/>
    </source>
</evidence>
<dbReference type="Gene3D" id="2.60.120.960">
    <property type="entry name" value="Spike glycoprotein, N-terminal domain"/>
    <property type="match status" value="1"/>
</dbReference>
<dbReference type="GO" id="GO:0019031">
    <property type="term" value="C:viral envelope"/>
    <property type="evidence" value="ECO:0007669"/>
    <property type="project" value="UniProtKB-UniRule"/>
</dbReference>
<feature type="chain" id="PRO_5023489415" description="Spike protein S2'" evidence="21">
    <location>
        <begin position="879"/>
        <end position="1345"/>
    </location>
</feature>
<evidence type="ECO:0000256" key="22">
    <source>
        <dbReference type="SAM" id="Phobius"/>
    </source>
</evidence>
<dbReference type="Gene3D" id="1.20.5.300">
    <property type="match status" value="1"/>
</dbReference>
<dbReference type="EMDB" id="EMD-49092"/>
<keyword evidence="5 21" id="KW-1162">Viral penetration into host cytoplasm</keyword>
<dbReference type="CDD" id="cd22379">
    <property type="entry name" value="MERS-CoV-like_Spike_SD1-2_S1-S2_S2"/>
    <property type="match status" value="1"/>
</dbReference>
<comment type="function">
    <text evidence="21">Spike protein S2': Acts as a viral fusion peptide which is unmasked following S2 cleavage occurring upon virus endocytosis.</text>
</comment>
<evidence type="ECO:0000256" key="9">
    <source>
        <dbReference type="ARBA" id="ARBA00022844"/>
    </source>
</evidence>
<feature type="domain" description="BetaCoV S1-NTD" evidence="24">
    <location>
        <begin position="21"/>
        <end position="357"/>
    </location>
</feature>
<keyword evidence="12 21" id="KW-1133">Transmembrane helix</keyword>
<dbReference type="Gene3D" id="2.20.210.30">
    <property type="match status" value="1"/>
</dbReference>
<dbReference type="GO" id="GO:0016020">
    <property type="term" value="C:membrane"/>
    <property type="evidence" value="ECO:0007669"/>
    <property type="project" value="UniProtKB-UniRule"/>
</dbReference>
<keyword evidence="8 21" id="KW-1161">Viral attachment to host cell</keyword>
<keyword evidence="11 21" id="KW-0261">Viral envelope protein</keyword>
<feature type="region of interest" description="Fusion peptide 1" evidence="21">
    <location>
        <begin position="879"/>
        <end position="900"/>
    </location>
</feature>
<feature type="coiled-coil region" evidence="21">
    <location>
        <begin position="1014"/>
        <end position="1058"/>
    </location>
</feature>
<keyword evidence="13 21" id="KW-0843">Virulence</keyword>
<feature type="chain" id="PRO_5023489413" description="Spike protein S2" evidence="21">
    <location>
        <begin position="740"/>
        <end position="1345"/>
    </location>
</feature>
<keyword evidence="16 21" id="KW-0564">Palmitate</keyword>
<dbReference type="Pfam" id="PF09408">
    <property type="entry name" value="bCoV_S1_RBD"/>
    <property type="match status" value="1"/>
</dbReference>
<protein>
    <recommendedName>
        <fullName evidence="21">Spike glycoprotein</fullName>
        <shortName evidence="21">S glycoprotein</shortName>
    </recommendedName>
    <alternativeName>
        <fullName evidence="21">E2</fullName>
    </alternativeName>
    <alternativeName>
        <fullName evidence="21">Peplomer protein</fullName>
    </alternativeName>
    <component>
        <recommendedName>
            <fullName evidence="21">Spike protein S1</fullName>
        </recommendedName>
    </component>
    <component>
        <recommendedName>
            <fullName evidence="21">Spike protein S2</fullName>
        </recommendedName>
    </component>
    <component>
        <recommendedName>
            <fullName evidence="21">Spike protein S2'</fullName>
        </recommendedName>
    </component>
</protein>
<reference evidence="27" key="1">
    <citation type="journal article" date="2017" name="Virol. J.">
        <title>Detection and full genome characterization of two beta CoV viruses related to Middle East respiratory syndrome from bats in Italy.</title>
        <authorList>
            <person name="Moreno A."/>
            <person name="Lelli D."/>
            <person name="de Sabato L."/>
            <person name="Zaccaria G."/>
            <person name="Boni A."/>
            <person name="Sozzi E."/>
            <person name="Prosperi A."/>
            <person name="Lavazza A."/>
            <person name="Cella E."/>
            <person name="Castrucci M.R."/>
            <person name="Cicozzi M."/>
            <person name="Vaccari G."/>
        </authorList>
    </citation>
    <scope>NUCLEOTIDE SEQUENCE</scope>
    <source>
        <strain evidence="27">Bat-CoV/H.savii/Italy/206645-40/2011</strain>
    </source>
</reference>
<comment type="PTM">
    <text evidence="21">Specific enzymatic cleavages in vivo yield mature proteins. The precursor is processed into S1 and S2 by host cell furin or another cellular protease to yield the mature S1 and S2 proteins. Additionally, a second cleavage leads to the release of a fusion peptide after viral attachment to host cell receptor.</text>
</comment>
<accession>A0A2I6PIW5</accession>
<dbReference type="InterPro" id="IPR036326">
    <property type="entry name" value="Spike_S1_RBD_sf_bCoV"/>
</dbReference>
<feature type="region of interest" description="Heptad repeat 2" evidence="21">
    <location>
        <begin position="1238"/>
        <end position="1277"/>
    </location>
</feature>
<feature type="site" description="Cleavage" evidence="21">
    <location>
        <begin position="878"/>
        <end position="879"/>
    </location>
</feature>
<dbReference type="InterPro" id="IPR032500">
    <property type="entry name" value="bCoV_S1_N"/>
</dbReference>
<feature type="disulfide bond" evidence="28">
    <location>
        <begin position="508"/>
        <end position="530"/>
    </location>
</feature>
<feature type="glycosylation site" description="N-linked (GlcNAc...) asparagine" evidence="28">
    <location>
        <position position="416"/>
    </location>
</feature>
<dbReference type="GO" id="GO:0039654">
    <property type="term" value="P:fusion of virus membrane with host endosome membrane"/>
    <property type="evidence" value="ECO:0007669"/>
    <property type="project" value="UniProtKB-UniRule"/>
</dbReference>
<dbReference type="SUPFAM" id="SSF143587">
    <property type="entry name" value="SARS receptor-binding domain-like"/>
    <property type="match status" value="1"/>
</dbReference>
<feature type="glycosylation site" description="N-linked (GlcNAc...) asparagine" evidence="28">
    <location>
        <position position="493"/>
    </location>
</feature>
<keyword evidence="10 21" id="KW-1043">Host membrane</keyword>
<comment type="subunit">
    <text evidence="21">Homotrimer; each monomer consists of a S1 and a S2 subunit. The resulting peplomers protrude from the virus surface as spikes.</text>
</comment>
<keyword evidence="14 21" id="KW-0175">Coiled coil</keyword>
<gene>
    <name evidence="21 27" type="primary">S</name>
</gene>
<keyword evidence="9 21" id="KW-0946">Virion</keyword>
<evidence type="ECO:0000256" key="5">
    <source>
        <dbReference type="ARBA" id="ARBA00022595"/>
    </source>
</evidence>
<keyword evidence="6 21" id="KW-0812">Transmembrane</keyword>
<evidence type="ECO:0000256" key="12">
    <source>
        <dbReference type="ARBA" id="ARBA00022989"/>
    </source>
</evidence>
<feature type="domain" description="Coronavirus spike (S) glycoprotein S2 subunit heptad repeat 2 (HR2) region profile" evidence="26">
    <location>
        <begin position="1218"/>
        <end position="1299"/>
    </location>
</feature>
<proteinExistence type="evidence at protein level"/>
<feature type="disulfide bond" evidence="28">
    <location>
        <begin position="443"/>
        <end position="583"/>
    </location>
</feature>
<dbReference type="PROSITE" id="PS51923">
    <property type="entry name" value="COV_S2_HR1"/>
    <property type="match status" value="1"/>
</dbReference>
<evidence type="ECO:0000256" key="15">
    <source>
        <dbReference type="ARBA" id="ARBA00023136"/>
    </source>
</evidence>
<dbReference type="InterPro" id="IPR018548">
    <property type="entry name" value="Spike_S1_RBD_bCoV"/>
</dbReference>
<dbReference type="InterPro" id="IPR044874">
    <property type="entry name" value="Spike_S2_CoV_HR2"/>
</dbReference>
<evidence type="ECO:0000256" key="20">
    <source>
        <dbReference type="ARBA" id="ARBA00023296"/>
    </source>
</evidence>
<dbReference type="GO" id="GO:0046813">
    <property type="term" value="P:receptor-mediated virion attachment to host cell"/>
    <property type="evidence" value="ECO:0007669"/>
    <property type="project" value="UniProtKB-UniRule"/>
</dbReference>
<keyword evidence="2 21" id="KW-1170">Fusion of virus membrane with host endosomal membrane</keyword>
<dbReference type="Pfam" id="PF16451">
    <property type="entry name" value="bCoV_S1_N"/>
    <property type="match status" value="1"/>
</dbReference>
<name>A0A2I6PIW5_MERS</name>
<dbReference type="InterPro" id="IPR044873">
    <property type="entry name" value="Spike_S2_CoV_HR1"/>
</dbReference>
<dbReference type="InterPro" id="IPR043473">
    <property type="entry name" value="S2_sf_CoV"/>
</dbReference>
<evidence type="ECO:0000259" key="25">
    <source>
        <dbReference type="PROSITE" id="PS51923"/>
    </source>
</evidence>
<evidence type="ECO:0000259" key="24">
    <source>
        <dbReference type="PROSITE" id="PS51922"/>
    </source>
</evidence>
<dbReference type="PROSITE" id="PS51921">
    <property type="entry name" value="BCOV_S1_CTD"/>
    <property type="match status" value="1"/>
</dbReference>
<feature type="disulfide bond" evidence="28">
    <location>
        <begin position="389"/>
        <end position="413"/>
    </location>
</feature>
<feature type="disulfide bond" evidence="21 28">
    <location>
        <begin position="431"/>
        <end position="484"/>
    </location>
</feature>
<dbReference type="Gene3D" id="1.20.5.790">
    <property type="entry name" value="Single helix bin"/>
    <property type="match status" value="1"/>
</dbReference>
<comment type="similarity">
    <text evidence="21">Belongs to the betacoronaviruses spike protein family.</text>
</comment>
<dbReference type="PDB" id="9N7D">
    <property type="method" value="EM"/>
    <property type="resolution" value="2.50 A"/>
    <property type="chains" value="B=388-589"/>
</dbReference>
<keyword evidence="15 21" id="KW-0472">Membrane</keyword>
<dbReference type="EMBL" id="MG596802">
    <property type="protein sequence ID" value="AUM60014.1"/>
    <property type="molecule type" value="Genomic_RNA"/>
</dbReference>
<evidence type="ECO:0000256" key="10">
    <source>
        <dbReference type="ARBA" id="ARBA00022870"/>
    </source>
</evidence>
<comment type="subcellular location">
    <subcellularLocation>
        <location evidence="21">Virion membrane</location>
        <topology evidence="21">Single-pass type I membrane protein</topology>
    </subcellularLocation>
    <subcellularLocation>
        <location evidence="21">Host endoplasmic reticulum-Golgi intermediate compartment membrane</location>
        <topology evidence="21">Single-pass type I membrane protein</topology>
    </subcellularLocation>
    <subcellularLocation>
        <location evidence="21">Host cell membrane</location>
        <topology evidence="21">Single-pass type I membrane protein</topology>
    </subcellularLocation>
    <text evidence="21">Accumulates in the endoplasmic reticulum-Golgi intermediate compartment, where it participates in virus particle assembly. Some S oligomers are transported to the host plasma membrane, where they may mediate cell-cell fusion.</text>
</comment>
<keyword evidence="19 21" id="KW-0449">Lipoprotein</keyword>
<feature type="region of interest" description="Heptad repeat 1" evidence="21">
    <location>
        <begin position="985"/>
        <end position="1035"/>
    </location>
</feature>
<dbReference type="GO" id="GO:0075509">
    <property type="term" value="P:endocytosis involved in viral entry into host cell"/>
    <property type="evidence" value="ECO:0007669"/>
    <property type="project" value="UniProtKB-UniRule"/>
</dbReference>
<dbReference type="InterPro" id="IPR044364">
    <property type="entry name" value="Spike_S1_RBD_HKU5-like"/>
</dbReference>
<feature type="domain" description="Coronavirus spike (S) glycoprotein S2 subunit heptad repeat 1 (HR1) region profile" evidence="25">
    <location>
        <begin position="961"/>
        <end position="1066"/>
    </location>
</feature>
<dbReference type="GO" id="GO:0044173">
    <property type="term" value="C:host cell endoplasmic reticulum-Golgi intermediate compartment membrane"/>
    <property type="evidence" value="ECO:0007669"/>
    <property type="project" value="UniProtKB-SubCell"/>
</dbReference>
<dbReference type="Pfam" id="PF19209">
    <property type="entry name" value="CoV_S1_C"/>
    <property type="match status" value="1"/>
</dbReference>
<evidence type="ECO:0000256" key="11">
    <source>
        <dbReference type="ARBA" id="ARBA00022879"/>
    </source>
</evidence>
<evidence type="ECO:0000256" key="3">
    <source>
        <dbReference type="ARBA" id="ARBA00022511"/>
    </source>
</evidence>
<evidence type="ECO:0000256" key="19">
    <source>
        <dbReference type="ARBA" id="ARBA00023288"/>
    </source>
</evidence>
<evidence type="ECO:0000256" key="21">
    <source>
        <dbReference type="HAMAP-Rule" id="MF_04099"/>
    </source>
</evidence>
<sequence>MKASVFQLMCLLILIRGSISDFVDVGPDATNNTCLEVQVDPNAFIYEWPMPIETSKAEGVIYPTGRTYSNITLAYQGLFPKQGDQGQMYLYSAAHADPNRFILGKLYVSNYSHEVNLFQDGFVVRIGASSNKTGNNVISPSTNTVIKKIYPAFMLGMSVGNFSNNKTGRYMNYTLVILPDGCGTYLRTFYCIIEPRNGSRCPNDNAYTSYGVWDTPTLDCINGQYDKNASLNSFKEYFNLRDCLFMYTFNITEDETAEWFGITQNAQGVHLYSSRKGDLYGTNMFLFASLPVYETVKYYTVIPRSIRSYHADRNAWAAFYVYKLYPLTYLLDFSVDGYVRRAIDCGYDDLSQLRCSYESFDVDSGVYSVSSFEAQPRGEFVEQPQGVECDFSKLFKAAPPQIYNFSRLVFTNCNYNLTKLLSLFHVSEFSCHQVSPSALASGCYSSLTVDYFAYPLYLASYLQQGSTGEIAQYNYKQDFSNPTCRILASVPANVSIPKPDKYIWLSQCYSFSAYSGDVPHYVLPGQYTPCLYLTSSGFDNSYQTNRDFQNKMAATGVISSMTDNLQMAFVISVQYGTDTNSVCPMQALRNDTSVEDKLGVCIDYTLYGITGRGVFQNCTAVGLRQQRFVYDSFDNLVGYHSDNGNYYCVRPCVSVPVSVIYDKPSDKHATLFGSVACSHITTFMPQFSRMTQSALRMRSTGPIQTPVGCAMGIVNSSMVVDECTLPIGQSLCAVPPTSSTARTTSSEFQLASINFNQPLVVDTLNSSGFVVTIPTNFTFSVTQEYIQTTIQKITVDCKQYVCNGFKKCEQLLVEYGQFCAKINQALHGANLKQDESVASLFSNIKTSSTQALQAGLNGDFNLTLLQVPEVTTSQYSYRSAIEDLLFNKITIADPGYMQGYDECMQQGPQSARDLICAQYVAGYKVLPPLYDVNMEAAYTSSLLGSIAGASWTAGLSSFAAIPFAQSIFYRLNGVGITQQVLSENQKLIANKFNQALGAMQTGFTTTNVAFAKVQEAVNANAQALSKLASELSNTFGAISSSISDILKRLDAVEQEAQIDRLINGRLTSLNAFVAQQLVRSEAAARSSQLASDKVNECVKSQSKRNGFCGSGTHIVSFVINAPNGLYFFHVGYQPTAHVNATAAYGLCNSEVPPRCIAPVDGYFILNQTTRDATNEWYYTGSSYFNPEPITMANTRFVSKDVKFENLTNNLPPPLLSNQTDVDFKDELEEFFKNVSSQGPNFAEISKINTTLLDLSEEFRVLNEVVKQLNESYIDLKELGNYSYYQKWPWYIWLGFIAGLVALALCVFFLLCCTGCGTNCMGKLKCNRCCDNYDDYDFEPQKIHIH</sequence>
<dbReference type="InterPro" id="IPR043607">
    <property type="entry name" value="CoV_S1_C"/>
</dbReference>
<evidence type="ECO:0000256" key="16">
    <source>
        <dbReference type="ARBA" id="ARBA00023139"/>
    </source>
</evidence>